<gene>
    <name evidence="1" type="ORF">GOP47_0026134</name>
</gene>
<evidence type="ECO:0000313" key="1">
    <source>
        <dbReference type="EMBL" id="KAI5059815.1"/>
    </source>
</evidence>
<reference evidence="1" key="1">
    <citation type="submission" date="2021-01" db="EMBL/GenBank/DDBJ databases">
        <title>Adiantum capillus-veneris genome.</title>
        <authorList>
            <person name="Fang Y."/>
            <person name="Liao Q."/>
        </authorList>
    </citation>
    <scope>NUCLEOTIDE SEQUENCE</scope>
    <source>
        <strain evidence="1">H3</strain>
        <tissue evidence="1">Leaf</tissue>
    </source>
</reference>
<protein>
    <submittedName>
        <fullName evidence="1">Uncharacterized protein</fullName>
    </submittedName>
</protein>
<name>A0A9D4Z3G9_ADICA</name>
<evidence type="ECO:0000313" key="2">
    <source>
        <dbReference type="Proteomes" id="UP000886520"/>
    </source>
</evidence>
<proteinExistence type="predicted"/>
<sequence>MHRWTARHTPAMKKNYSSKASTKFSAIAEISAHPFFRSLELSRTPPTRTRCDSALTISTADLIGSITHKIVISRDSAQAHQLGVLHAQRDVFSRNCYRQEGFSTGASIFCKQPLDLLDWIPHRRGC</sequence>
<dbReference type="Proteomes" id="UP000886520">
    <property type="component" value="Chromosome 25"/>
</dbReference>
<keyword evidence="2" id="KW-1185">Reference proteome</keyword>
<organism evidence="1 2">
    <name type="scientific">Adiantum capillus-veneris</name>
    <name type="common">Maidenhair fern</name>
    <dbReference type="NCBI Taxonomy" id="13818"/>
    <lineage>
        <taxon>Eukaryota</taxon>
        <taxon>Viridiplantae</taxon>
        <taxon>Streptophyta</taxon>
        <taxon>Embryophyta</taxon>
        <taxon>Tracheophyta</taxon>
        <taxon>Polypodiopsida</taxon>
        <taxon>Polypodiidae</taxon>
        <taxon>Polypodiales</taxon>
        <taxon>Pteridineae</taxon>
        <taxon>Pteridaceae</taxon>
        <taxon>Vittarioideae</taxon>
        <taxon>Adiantum</taxon>
    </lineage>
</organism>
<dbReference type="EMBL" id="JABFUD020000025">
    <property type="protein sequence ID" value="KAI5059815.1"/>
    <property type="molecule type" value="Genomic_DNA"/>
</dbReference>
<accession>A0A9D4Z3G9</accession>
<comment type="caution">
    <text evidence="1">The sequence shown here is derived from an EMBL/GenBank/DDBJ whole genome shotgun (WGS) entry which is preliminary data.</text>
</comment>
<dbReference type="AlphaFoldDB" id="A0A9D4Z3G9"/>